<accession>A0AC61S4R8</accession>
<gene>
    <name evidence="1" type="ORF">E5990_07315</name>
</gene>
<evidence type="ECO:0000313" key="2">
    <source>
        <dbReference type="Proteomes" id="UP000305401"/>
    </source>
</evidence>
<dbReference type="EMBL" id="SSTG01000086">
    <property type="protein sequence ID" value="THG48617.1"/>
    <property type="molecule type" value="Genomic_DNA"/>
</dbReference>
<name>A0AC61S4R8_9BACT</name>
<reference evidence="1" key="1">
    <citation type="submission" date="2019-04" db="EMBL/GenBank/DDBJ databases">
        <title>Microbes associate with the intestines of laboratory mice.</title>
        <authorList>
            <person name="Navarre W."/>
            <person name="Wong E."/>
            <person name="Huang K.C."/>
            <person name="Tropini C."/>
            <person name="Ng K."/>
            <person name="Yu B."/>
        </authorList>
    </citation>
    <scope>NUCLEOTIDE SEQUENCE</scope>
    <source>
        <strain evidence="1">NM86_A22</strain>
    </source>
</reference>
<keyword evidence="2" id="KW-1185">Reference proteome</keyword>
<sequence>MHNIQDVAIEGRTTLNVVMKENTVMLNEVVAIGYGVVKKSDATGSVAVIKPDEISAGIATSTQDLLVGASPGVVVTTKGGDPTGNADIRIRGGNSLTASNNPLIVIDGVPMTNQSNAGGTNVMTMVNPQDIESLTVLKDASATAIYGSRASNGVIIITTKKGQAGKPKVSFAANFHVNTARKTLDMMNASELRSHVVDMYGESVAAERMGDYNTDWQDEIMRTSFSHDYALSVSGTANWLPYRVSVSYTDNQGILKNSGLQRTTTGITLTPKFFDGLLQITTNLMGTYAKSREAEKGAVGTAISYNPSRPVRYAYPTTGNTGMTMFNGYWNVTEANGNINPLCSQNPVQMLNERRNIGETYQGNGNIQFDYALHFLPDLHLNLNLGFQVSKNQSWNDTAPNSIMSWNDQNLFNTSLTNSNNETITAAGAGARTKWYELQRNTLLEFYANYRKDFDEIKSSLDVMAGYSWQRFDYQGNSRYFVNSAGFQTNGAPYVPYDPATGTYTLNQFDESLAGTLISGNPERRWAEKLMLISFYGRLNYTFDDTYLLTFTLRDDGSSRFSKDTRWGLFPSLALGWKFVNMDFMEDVREIMNEGKLRLGWGITGQQDLQTSYLPYLPVYISSYETGFQYLSHQHSTSDNPVWIDPLYPRPYDSGIKWEETTTWNVGVDLGFLNNRINLSADWYLRETKDLLCEGFFAGAATSNFLLRNVGNMRNTGVEINLTARPVVTRDFTWTTSFNAAYNHNKVTKLDGDKNDMSNGNTPSGISTPLRYFIVGQPINTFMVYEQVYDNHGDPLPGQYVDQNNDGQINDADKIMYHTADPDWTFNWNNTFNYKNWDFGIALRASLGNYNYNGPRFSNTRLSNVMTNNVQINNLMRGEYLFPADTDLNNLVLSNYWIENASFIRCDNISVGYTFNNLLKDKLNLRLFGVVQNPFVITKYKGLDPEVFGGIDNDVYPRPITVTLGLTATF</sequence>
<evidence type="ECO:0000313" key="1">
    <source>
        <dbReference type="EMBL" id="THG48617.1"/>
    </source>
</evidence>
<proteinExistence type="predicted"/>
<comment type="caution">
    <text evidence="1">The sequence shown here is derived from an EMBL/GenBank/DDBJ whole genome shotgun (WGS) entry which is preliminary data.</text>
</comment>
<protein>
    <submittedName>
        <fullName evidence="1">SusC/RagA family TonB-linked outer membrane protein</fullName>
    </submittedName>
</protein>
<organism evidence="1 2">
    <name type="scientific">Muribaculum caecicola</name>
    <dbReference type="NCBI Taxonomy" id="3038144"/>
    <lineage>
        <taxon>Bacteria</taxon>
        <taxon>Pseudomonadati</taxon>
        <taxon>Bacteroidota</taxon>
        <taxon>Bacteroidia</taxon>
        <taxon>Bacteroidales</taxon>
        <taxon>Muribaculaceae</taxon>
        <taxon>Muribaculum</taxon>
    </lineage>
</organism>
<dbReference type="Proteomes" id="UP000305401">
    <property type="component" value="Unassembled WGS sequence"/>
</dbReference>